<dbReference type="Pfam" id="PF04082">
    <property type="entry name" value="Fungal_trans"/>
    <property type="match status" value="1"/>
</dbReference>
<dbReference type="PANTHER" id="PTHR47338:SF7">
    <property type="entry name" value="ZN(II)2CYS6 TRANSCRIPTION FACTOR (EUROFUNG)"/>
    <property type="match status" value="1"/>
</dbReference>
<dbReference type="SMART" id="SM00066">
    <property type="entry name" value="GAL4"/>
    <property type="match status" value="1"/>
</dbReference>
<feature type="compositionally biased region" description="Polar residues" evidence="6">
    <location>
        <begin position="166"/>
        <end position="180"/>
    </location>
</feature>
<sequence length="881" mass="98190">MDSTAPHDVRQPSTPVKRRRTAAVSTDCCRTCRLRKVSPRPTAPRKSLAFARHLFTRAPVKCSGNPGGGSCTNCSRLDLQCSFVLPISNVDGTEKVSRTTPSHSHTEAGTLRKRAQRACKQCHAHKTKCSGDLPQCKRCDAANLACEYIPAKRKFASVPSQPLPGKSQSDQPSPRATMSVESDETIIPPGPGADEGVEVVNPGRSADGSKASNAVVSTESFSTSLDISVFTAQEMLARKDLILRHVDAYFEHVYWLPSFGFLHPITTYEQIREGTMSPVLAAAICSVAALFYNPGHLEFSNKCTDQVELHLFRNIHHFNPDCLILYALNGSYNFFIGAFAKVWQCFGIANRLMLGMQANWDVVPQKGTFAEQESLRRVAWELFNLDRLLAGGYDEYISCHVHHMKIRLPCDETSYRENIPVIAERLHDRPKKGHAATGLHGHQIRVLDVKHRIQVVTRNLEVSLGPSRLHIEPSQVMADINGFQNELSRIIFALPDDLRLTDQNIIRYVASPQRFGYVYLQTHLAASHIDLYRFALPGIREKTVDIYRKLPREFIIKSQKQAVAHAICLARFCDAVMTEVDLQPRKLRLNLAGDFTIVHIVSQCLRVLLIAWQHELYHDLADHTTAPLWRNEPADEAHVRSLIDALLRISEPWGQILAIAGSAHEKNKKMVREFYKTRIFHDINGTQGFTGPSENASVRLPGAHFILDHAYAETPREEPKDKVRDAMAADRWLSAAQPFPGAGLDLATPKTEDVEHAPPGVPMFLAHAIRPSGGADDGTMWYDPDDEMIALSTKMWQISELNAMMSGHNPLVTSDPASLMPLAGTPSQHMYSQAPAVQTPSQQLAQAPQSTQGMFMSPYPPQFQDGHMNTTQQYMQHHGFG</sequence>
<evidence type="ECO:0000313" key="8">
    <source>
        <dbReference type="EMBL" id="KEY70276.1"/>
    </source>
</evidence>
<evidence type="ECO:0000256" key="1">
    <source>
        <dbReference type="ARBA" id="ARBA00004123"/>
    </source>
</evidence>
<dbReference type="OrthoDB" id="4685598at2759"/>
<evidence type="ECO:0000313" key="9">
    <source>
        <dbReference type="Proteomes" id="UP000028045"/>
    </source>
</evidence>
<dbReference type="CDD" id="cd12148">
    <property type="entry name" value="fungal_TF_MHR"/>
    <property type="match status" value="1"/>
</dbReference>
<dbReference type="PROSITE" id="PS50048">
    <property type="entry name" value="ZN2_CY6_FUNGAL_2"/>
    <property type="match status" value="1"/>
</dbReference>
<dbReference type="InterPro" id="IPR050815">
    <property type="entry name" value="TF_fung"/>
</dbReference>
<dbReference type="GO" id="GO:0008270">
    <property type="term" value="F:zinc ion binding"/>
    <property type="evidence" value="ECO:0007669"/>
    <property type="project" value="InterPro"/>
</dbReference>
<dbReference type="PANTHER" id="PTHR47338">
    <property type="entry name" value="ZN(II)2CYS6 TRANSCRIPTION FACTOR (EUROFUNG)-RELATED"/>
    <property type="match status" value="1"/>
</dbReference>
<organism evidence="8 9">
    <name type="scientific">Stachybotrys chartarum (strain CBS 109288 / IBT 7711)</name>
    <name type="common">Toxic black mold</name>
    <name type="synonym">Stilbospora chartarum</name>
    <dbReference type="NCBI Taxonomy" id="1280523"/>
    <lineage>
        <taxon>Eukaryota</taxon>
        <taxon>Fungi</taxon>
        <taxon>Dikarya</taxon>
        <taxon>Ascomycota</taxon>
        <taxon>Pezizomycotina</taxon>
        <taxon>Sordariomycetes</taxon>
        <taxon>Hypocreomycetidae</taxon>
        <taxon>Hypocreales</taxon>
        <taxon>Stachybotryaceae</taxon>
        <taxon>Stachybotrys</taxon>
    </lineage>
</organism>
<proteinExistence type="predicted"/>
<dbReference type="SUPFAM" id="SSF57701">
    <property type="entry name" value="Zn2/Cys6 DNA-binding domain"/>
    <property type="match status" value="1"/>
</dbReference>
<dbReference type="HOGENOM" id="CLU_014949_0_0_1"/>
<evidence type="ECO:0000256" key="4">
    <source>
        <dbReference type="ARBA" id="ARBA00023163"/>
    </source>
</evidence>
<dbReference type="GO" id="GO:0000981">
    <property type="term" value="F:DNA-binding transcription factor activity, RNA polymerase II-specific"/>
    <property type="evidence" value="ECO:0007669"/>
    <property type="project" value="InterPro"/>
</dbReference>
<gene>
    <name evidence="8" type="ORF">S7711_04384</name>
</gene>
<dbReference type="PROSITE" id="PS00463">
    <property type="entry name" value="ZN2_CY6_FUNGAL_1"/>
    <property type="match status" value="1"/>
</dbReference>
<keyword evidence="2" id="KW-0479">Metal-binding</keyword>
<dbReference type="InterPro" id="IPR036864">
    <property type="entry name" value="Zn2-C6_fun-type_DNA-bd_sf"/>
</dbReference>
<dbReference type="InterPro" id="IPR007219">
    <property type="entry name" value="XnlR_reg_dom"/>
</dbReference>
<feature type="compositionally biased region" description="Basic and acidic residues" evidence="6">
    <location>
        <begin position="1"/>
        <end position="10"/>
    </location>
</feature>
<keyword evidence="3" id="KW-0805">Transcription regulation</keyword>
<feature type="domain" description="Zn(2)-C6 fungal-type" evidence="7">
    <location>
        <begin position="118"/>
        <end position="148"/>
    </location>
</feature>
<accession>A0A084AY97</accession>
<dbReference type="CDD" id="cd00067">
    <property type="entry name" value="GAL4"/>
    <property type="match status" value="2"/>
</dbReference>
<dbReference type="AlphaFoldDB" id="A0A084AY97"/>
<evidence type="ECO:0000256" key="3">
    <source>
        <dbReference type="ARBA" id="ARBA00023015"/>
    </source>
</evidence>
<dbReference type="Proteomes" id="UP000028045">
    <property type="component" value="Unassembled WGS sequence"/>
</dbReference>
<comment type="subcellular location">
    <subcellularLocation>
        <location evidence="1">Nucleus</location>
    </subcellularLocation>
</comment>
<evidence type="ECO:0000256" key="2">
    <source>
        <dbReference type="ARBA" id="ARBA00022723"/>
    </source>
</evidence>
<evidence type="ECO:0000259" key="7">
    <source>
        <dbReference type="PROSITE" id="PS50048"/>
    </source>
</evidence>
<reference evidence="8 9" key="1">
    <citation type="journal article" date="2014" name="BMC Genomics">
        <title>Comparative genome sequencing reveals chemotype-specific gene clusters in the toxigenic black mold Stachybotrys.</title>
        <authorList>
            <person name="Semeiks J."/>
            <person name="Borek D."/>
            <person name="Otwinowski Z."/>
            <person name="Grishin N.V."/>
        </authorList>
    </citation>
    <scope>NUCLEOTIDE SEQUENCE [LARGE SCALE GENOMIC DNA]</scope>
    <source>
        <strain evidence="9">CBS 109288 / IBT 7711</strain>
    </source>
</reference>
<keyword evidence="4" id="KW-0804">Transcription</keyword>
<dbReference type="GO" id="GO:0003677">
    <property type="term" value="F:DNA binding"/>
    <property type="evidence" value="ECO:0007669"/>
    <property type="project" value="InterPro"/>
</dbReference>
<dbReference type="Gene3D" id="4.10.240.10">
    <property type="entry name" value="Zn(2)-C6 fungal-type DNA-binding domain"/>
    <property type="match status" value="1"/>
</dbReference>
<dbReference type="InterPro" id="IPR001138">
    <property type="entry name" value="Zn2Cys6_DnaBD"/>
</dbReference>
<dbReference type="EMBL" id="KL648456">
    <property type="protein sequence ID" value="KEY70276.1"/>
    <property type="molecule type" value="Genomic_DNA"/>
</dbReference>
<feature type="region of interest" description="Disordered" evidence="6">
    <location>
        <begin position="157"/>
        <end position="211"/>
    </location>
</feature>
<dbReference type="Pfam" id="PF00172">
    <property type="entry name" value="Zn_clus"/>
    <property type="match status" value="1"/>
</dbReference>
<name>A0A084AY97_STACB</name>
<evidence type="ECO:0000256" key="5">
    <source>
        <dbReference type="ARBA" id="ARBA00023242"/>
    </source>
</evidence>
<keyword evidence="9" id="KW-1185">Reference proteome</keyword>
<evidence type="ECO:0000256" key="6">
    <source>
        <dbReference type="SAM" id="MobiDB-lite"/>
    </source>
</evidence>
<keyword evidence="5" id="KW-0539">Nucleus</keyword>
<protein>
    <recommendedName>
        <fullName evidence="7">Zn(2)-C6 fungal-type domain-containing protein</fullName>
    </recommendedName>
</protein>
<dbReference type="GO" id="GO:0005634">
    <property type="term" value="C:nucleus"/>
    <property type="evidence" value="ECO:0007669"/>
    <property type="project" value="UniProtKB-SubCell"/>
</dbReference>
<dbReference type="GO" id="GO:0006351">
    <property type="term" value="P:DNA-templated transcription"/>
    <property type="evidence" value="ECO:0007669"/>
    <property type="project" value="InterPro"/>
</dbReference>
<feature type="region of interest" description="Disordered" evidence="6">
    <location>
        <begin position="1"/>
        <end position="20"/>
    </location>
</feature>